<evidence type="ECO:0000313" key="2">
    <source>
        <dbReference type="EMBL" id="KKL19563.1"/>
    </source>
</evidence>
<organism evidence="2">
    <name type="scientific">marine sediment metagenome</name>
    <dbReference type="NCBI Taxonomy" id="412755"/>
    <lineage>
        <taxon>unclassified sequences</taxon>
        <taxon>metagenomes</taxon>
        <taxon>ecological metagenomes</taxon>
    </lineage>
</organism>
<protein>
    <recommendedName>
        <fullName evidence="1">PLD phosphodiesterase domain-containing protein</fullName>
    </recommendedName>
</protein>
<feature type="domain" description="PLD phosphodiesterase" evidence="1">
    <location>
        <begin position="124"/>
        <end position="151"/>
    </location>
</feature>
<proteinExistence type="predicted"/>
<dbReference type="Gene3D" id="3.30.870.10">
    <property type="entry name" value="Endonuclease Chain A"/>
    <property type="match status" value="1"/>
</dbReference>
<gene>
    <name evidence="2" type="ORF">LCGC14_2464190</name>
</gene>
<dbReference type="AlphaFoldDB" id="A0A0F9E681"/>
<accession>A0A0F9E681</accession>
<dbReference type="InterPro" id="IPR025202">
    <property type="entry name" value="PLD-like_dom"/>
</dbReference>
<comment type="caution">
    <text evidence="2">The sequence shown here is derived from an EMBL/GenBank/DDBJ whole genome shotgun (WGS) entry which is preliminary data.</text>
</comment>
<evidence type="ECO:0000259" key="1">
    <source>
        <dbReference type="PROSITE" id="PS50035"/>
    </source>
</evidence>
<dbReference type="GO" id="GO:0003824">
    <property type="term" value="F:catalytic activity"/>
    <property type="evidence" value="ECO:0007669"/>
    <property type="project" value="InterPro"/>
</dbReference>
<dbReference type="SUPFAM" id="SSF56024">
    <property type="entry name" value="Phospholipase D/nuclease"/>
    <property type="match status" value="1"/>
</dbReference>
<dbReference type="InterPro" id="IPR001736">
    <property type="entry name" value="PLipase_D/transphosphatidylase"/>
</dbReference>
<feature type="non-terminal residue" evidence="2">
    <location>
        <position position="1"/>
    </location>
</feature>
<dbReference type="Pfam" id="PF13091">
    <property type="entry name" value="PLDc_2"/>
    <property type="match status" value="1"/>
</dbReference>
<dbReference type="PROSITE" id="PS50035">
    <property type="entry name" value="PLD"/>
    <property type="match status" value="1"/>
</dbReference>
<dbReference type="EMBL" id="LAZR01038439">
    <property type="protein sequence ID" value="KKL19563.1"/>
    <property type="molecule type" value="Genomic_DNA"/>
</dbReference>
<sequence>RESRHQPHEDLALARHFDEYLGCRFRCRCLSGRELPQIADQSGGQRSGRIRRLPRCCELAAPEVVEFENRKKLDARFGEFLQAKCVSTVRKAFGKRAFFGSPAQPRGTREPDGADHRDRHFGARIVYVHAKMCVFDDSSAIVSSANLNGRSLKWDTEAGLHVKDSTFARHALSRAMHHWLPEAQADLASDPAKTVAVLRSQASRDVRREPNEREGFLLPYDVSLAEDFGLDLPIIPEEMV</sequence>
<reference evidence="2" key="1">
    <citation type="journal article" date="2015" name="Nature">
        <title>Complex archaea that bridge the gap between prokaryotes and eukaryotes.</title>
        <authorList>
            <person name="Spang A."/>
            <person name="Saw J.H."/>
            <person name="Jorgensen S.L."/>
            <person name="Zaremba-Niedzwiedzka K."/>
            <person name="Martijn J."/>
            <person name="Lind A.E."/>
            <person name="van Eijk R."/>
            <person name="Schleper C."/>
            <person name="Guy L."/>
            <person name="Ettema T.J."/>
        </authorList>
    </citation>
    <scope>NUCLEOTIDE SEQUENCE</scope>
</reference>
<name>A0A0F9E681_9ZZZZ</name>